<evidence type="ECO:0008006" key="4">
    <source>
        <dbReference type="Google" id="ProtNLM"/>
    </source>
</evidence>
<comment type="caution">
    <text evidence="2">The sequence shown here is derived from an EMBL/GenBank/DDBJ whole genome shotgun (WGS) entry which is preliminary data.</text>
</comment>
<feature type="transmembrane region" description="Helical" evidence="1">
    <location>
        <begin position="156"/>
        <end position="182"/>
    </location>
</feature>
<organism evidence="2 3">
    <name type="scientific">Nesterenkonia xinjiangensis</name>
    <dbReference type="NCBI Taxonomy" id="225327"/>
    <lineage>
        <taxon>Bacteria</taxon>
        <taxon>Bacillati</taxon>
        <taxon>Actinomycetota</taxon>
        <taxon>Actinomycetes</taxon>
        <taxon>Micrococcales</taxon>
        <taxon>Micrococcaceae</taxon>
        <taxon>Nesterenkonia</taxon>
    </lineage>
</organism>
<sequence length="221" mass="23926">MSASAEEREGPLTRVTNFVYRLIVIEVAFVLATLPALLGILLLDQEPSNIPLYGLFALFFGPAITAGVYAWRGDHDLIPWLRYWKGWVESLRQTLAVWTPVVAFATLASFNAAFAQVPAALLLGGAVLAGAVVLAGVATLVVIATFDFRTRDLFRVVMYGLASAPLSALGVLSLFLVVGAIVVLWSDWVAVLLASVMLWLLTRTVGPMLAQVRQDLVVSRE</sequence>
<feature type="transmembrane region" description="Helical" evidence="1">
    <location>
        <begin position="188"/>
        <end position="210"/>
    </location>
</feature>
<evidence type="ECO:0000256" key="1">
    <source>
        <dbReference type="SAM" id="Phobius"/>
    </source>
</evidence>
<gene>
    <name evidence="2" type="ORF">HNR09_001710</name>
</gene>
<keyword evidence="3" id="KW-1185">Reference proteome</keyword>
<proteinExistence type="predicted"/>
<accession>A0A7Z0GLP4</accession>
<keyword evidence="1" id="KW-1133">Transmembrane helix</keyword>
<feature type="transmembrane region" description="Helical" evidence="1">
    <location>
        <begin position="91"/>
        <end position="114"/>
    </location>
</feature>
<feature type="transmembrane region" description="Helical" evidence="1">
    <location>
        <begin position="50"/>
        <end position="71"/>
    </location>
</feature>
<dbReference type="RefSeq" id="WP_179541659.1">
    <property type="nucleotide sequence ID" value="NZ_BAAALL010000011.1"/>
</dbReference>
<evidence type="ECO:0000313" key="3">
    <source>
        <dbReference type="Proteomes" id="UP000535437"/>
    </source>
</evidence>
<protein>
    <recommendedName>
        <fullName evidence="4">DUF624 domain-containing protein</fullName>
    </recommendedName>
</protein>
<keyword evidence="1" id="KW-0472">Membrane</keyword>
<name>A0A7Z0GLP4_9MICC</name>
<evidence type="ECO:0000313" key="2">
    <source>
        <dbReference type="EMBL" id="NYJ78299.1"/>
    </source>
</evidence>
<dbReference type="EMBL" id="JACCFY010000001">
    <property type="protein sequence ID" value="NYJ78299.1"/>
    <property type="molecule type" value="Genomic_DNA"/>
</dbReference>
<feature type="transmembrane region" description="Helical" evidence="1">
    <location>
        <begin position="18"/>
        <end position="38"/>
    </location>
</feature>
<dbReference type="AlphaFoldDB" id="A0A7Z0GLP4"/>
<dbReference type="Proteomes" id="UP000535437">
    <property type="component" value="Unassembled WGS sequence"/>
</dbReference>
<reference evidence="2 3" key="1">
    <citation type="submission" date="2020-07" db="EMBL/GenBank/DDBJ databases">
        <title>Sequencing the genomes of 1000 actinobacteria strains.</title>
        <authorList>
            <person name="Klenk H.-P."/>
        </authorList>
    </citation>
    <scope>NUCLEOTIDE SEQUENCE [LARGE SCALE GENOMIC DNA]</scope>
    <source>
        <strain evidence="2 3">DSM 15475</strain>
    </source>
</reference>
<keyword evidence="1" id="KW-0812">Transmembrane</keyword>
<feature type="transmembrane region" description="Helical" evidence="1">
    <location>
        <begin position="120"/>
        <end position="144"/>
    </location>
</feature>